<feature type="compositionally biased region" description="Basic and acidic residues" evidence="5">
    <location>
        <begin position="278"/>
        <end position="288"/>
    </location>
</feature>
<evidence type="ECO:0000256" key="4">
    <source>
        <dbReference type="PROSITE-ProRule" id="PRU00091"/>
    </source>
</evidence>
<evidence type="ECO:0000313" key="7">
    <source>
        <dbReference type="EMBL" id="CAL4146000.1"/>
    </source>
</evidence>
<feature type="compositionally biased region" description="Basic and acidic residues" evidence="5">
    <location>
        <begin position="344"/>
        <end position="358"/>
    </location>
</feature>
<dbReference type="SUPFAM" id="SSF57903">
    <property type="entry name" value="FYVE/PHD zinc finger"/>
    <property type="match status" value="1"/>
</dbReference>
<name>A0AAV2RZ90_MEGNR</name>
<dbReference type="Gene3D" id="3.30.40.10">
    <property type="entry name" value="Zinc/RING finger domain, C3HC4 (zinc finger)"/>
    <property type="match status" value="1"/>
</dbReference>
<dbReference type="GO" id="GO:0098793">
    <property type="term" value="C:presynapse"/>
    <property type="evidence" value="ECO:0007669"/>
    <property type="project" value="GOC"/>
</dbReference>
<dbReference type="InterPro" id="IPR013083">
    <property type="entry name" value="Znf_RING/FYVE/PHD"/>
</dbReference>
<dbReference type="Proteomes" id="UP001497623">
    <property type="component" value="Unassembled WGS sequence"/>
</dbReference>
<evidence type="ECO:0000313" key="8">
    <source>
        <dbReference type="Proteomes" id="UP001497623"/>
    </source>
</evidence>
<evidence type="ECO:0000256" key="3">
    <source>
        <dbReference type="ARBA" id="ARBA00022833"/>
    </source>
</evidence>
<keyword evidence="8" id="KW-1185">Reference proteome</keyword>
<sequence>RRLVDKVESLKSNGRGNGTNTCILCGEGLPILRTSSLVCADCNKGVCSKCGIEGTSAEGQKLWLCKICAETREMWKRSGAWFFRGIPKHIRPSSLHGKDGRGGRRGRGMPRRAQTMAAARGSSCSELETDTSSEDETQRRQRLNMRATSESQLDTDLPQALSPRSRSTSPAPRRLDSGDSAGGRDSSDERGSDRSPLSPAITGRGMSRTSSRESTGGGEGRGPGSLFLTPDYSPSPHTPSPRSPGLPRGNAIDRSPSPLLRVAWRDSGRGSNSSASEASRDSRDSRDELETEDTSAGHGGSGSNPNLAAALHMRAGVSPTRFNRSSSSGSSQVSASPTVNGFRSRRDSEQSRSSDERRHPRLGRATSSKES</sequence>
<evidence type="ECO:0000256" key="1">
    <source>
        <dbReference type="ARBA" id="ARBA00022723"/>
    </source>
</evidence>
<feature type="compositionally biased region" description="Low complexity" evidence="5">
    <location>
        <begin position="202"/>
        <end position="214"/>
    </location>
</feature>
<feature type="compositionally biased region" description="Low complexity" evidence="5">
    <location>
        <begin position="162"/>
        <end position="172"/>
    </location>
</feature>
<dbReference type="InterPro" id="IPR041282">
    <property type="entry name" value="FYVE_2"/>
</dbReference>
<reference evidence="7 8" key="1">
    <citation type="submission" date="2024-05" db="EMBL/GenBank/DDBJ databases">
        <authorList>
            <person name="Wallberg A."/>
        </authorList>
    </citation>
    <scope>NUCLEOTIDE SEQUENCE [LARGE SCALE GENOMIC DNA]</scope>
</reference>
<gene>
    <name evidence="7" type="ORF">MNOR_LOCUS29803</name>
</gene>
<dbReference type="PROSITE" id="PS50178">
    <property type="entry name" value="ZF_FYVE"/>
    <property type="match status" value="1"/>
</dbReference>
<dbReference type="EMBL" id="CAXKWB010035166">
    <property type="protein sequence ID" value="CAL4146000.1"/>
    <property type="molecule type" value="Genomic_DNA"/>
</dbReference>
<dbReference type="GO" id="GO:0008270">
    <property type="term" value="F:zinc ion binding"/>
    <property type="evidence" value="ECO:0007669"/>
    <property type="project" value="UniProtKB-KW"/>
</dbReference>
<protein>
    <recommendedName>
        <fullName evidence="6">FYVE-type domain-containing protein</fullName>
    </recommendedName>
</protein>
<accession>A0AAV2RZ90</accession>
<dbReference type="AlphaFoldDB" id="A0AAV2RZ90"/>
<feature type="non-terminal residue" evidence="7">
    <location>
        <position position="371"/>
    </location>
</feature>
<comment type="caution">
    <text evidence="7">The sequence shown here is derived from an EMBL/GenBank/DDBJ whole genome shotgun (WGS) entry which is preliminary data.</text>
</comment>
<proteinExistence type="predicted"/>
<feature type="non-terminal residue" evidence="7">
    <location>
        <position position="1"/>
    </location>
</feature>
<dbReference type="InterPro" id="IPR011011">
    <property type="entry name" value="Znf_FYVE_PHD"/>
</dbReference>
<dbReference type="GO" id="GO:0017158">
    <property type="term" value="P:regulation of calcium ion-dependent exocytosis"/>
    <property type="evidence" value="ECO:0007669"/>
    <property type="project" value="TreeGrafter"/>
</dbReference>
<feature type="compositionally biased region" description="Low complexity" evidence="5">
    <location>
        <begin position="325"/>
        <end position="336"/>
    </location>
</feature>
<evidence type="ECO:0000256" key="5">
    <source>
        <dbReference type="SAM" id="MobiDB-lite"/>
    </source>
</evidence>
<dbReference type="PANTHER" id="PTHR45729">
    <property type="entry name" value="RABPHILIN, ISOFORM A"/>
    <property type="match status" value="1"/>
</dbReference>
<dbReference type="PANTHER" id="PTHR45729:SF6">
    <property type="entry name" value="RABPHILIN, ISOFORM A"/>
    <property type="match status" value="1"/>
</dbReference>
<keyword evidence="3" id="KW-0862">Zinc</keyword>
<keyword evidence="2 4" id="KW-0863">Zinc-finger</keyword>
<dbReference type="GO" id="GO:0006887">
    <property type="term" value="P:exocytosis"/>
    <property type="evidence" value="ECO:0007669"/>
    <property type="project" value="TreeGrafter"/>
</dbReference>
<dbReference type="InterPro" id="IPR043566">
    <property type="entry name" value="Rabphilin/DOC2/Noc2"/>
</dbReference>
<feature type="region of interest" description="Disordered" evidence="5">
    <location>
        <begin position="92"/>
        <end position="371"/>
    </location>
</feature>
<dbReference type="GO" id="GO:0061669">
    <property type="term" value="P:spontaneous neurotransmitter secretion"/>
    <property type="evidence" value="ECO:0007669"/>
    <property type="project" value="TreeGrafter"/>
</dbReference>
<dbReference type="Pfam" id="PF02318">
    <property type="entry name" value="FYVE_2"/>
    <property type="match status" value="1"/>
</dbReference>
<evidence type="ECO:0000256" key="2">
    <source>
        <dbReference type="ARBA" id="ARBA00022771"/>
    </source>
</evidence>
<organism evidence="7 8">
    <name type="scientific">Meganyctiphanes norvegica</name>
    <name type="common">Northern krill</name>
    <name type="synonym">Thysanopoda norvegica</name>
    <dbReference type="NCBI Taxonomy" id="48144"/>
    <lineage>
        <taxon>Eukaryota</taxon>
        <taxon>Metazoa</taxon>
        <taxon>Ecdysozoa</taxon>
        <taxon>Arthropoda</taxon>
        <taxon>Crustacea</taxon>
        <taxon>Multicrustacea</taxon>
        <taxon>Malacostraca</taxon>
        <taxon>Eumalacostraca</taxon>
        <taxon>Eucarida</taxon>
        <taxon>Euphausiacea</taxon>
        <taxon>Euphausiidae</taxon>
        <taxon>Meganyctiphanes</taxon>
    </lineage>
</organism>
<keyword evidence="1" id="KW-0479">Metal-binding</keyword>
<evidence type="ECO:0000259" key="6">
    <source>
        <dbReference type="PROSITE" id="PS50178"/>
    </source>
</evidence>
<feature type="domain" description="FYVE-type" evidence="6">
    <location>
        <begin position="16"/>
        <end position="73"/>
    </location>
</feature>
<dbReference type="InterPro" id="IPR017455">
    <property type="entry name" value="Znf_FYVE-rel"/>
</dbReference>